<name>A0A8K0MH61_9ROSA</name>
<evidence type="ECO:0000313" key="2">
    <source>
        <dbReference type="Proteomes" id="UP000796880"/>
    </source>
</evidence>
<protein>
    <submittedName>
        <fullName evidence="1">Uncharacterized protein</fullName>
    </submittedName>
</protein>
<dbReference type="EMBL" id="VOIH02000005">
    <property type="protein sequence ID" value="KAF3445642.1"/>
    <property type="molecule type" value="Genomic_DNA"/>
</dbReference>
<evidence type="ECO:0000313" key="1">
    <source>
        <dbReference type="EMBL" id="KAF3445642.1"/>
    </source>
</evidence>
<organism evidence="1 2">
    <name type="scientific">Rhamnella rubrinervis</name>
    <dbReference type="NCBI Taxonomy" id="2594499"/>
    <lineage>
        <taxon>Eukaryota</taxon>
        <taxon>Viridiplantae</taxon>
        <taxon>Streptophyta</taxon>
        <taxon>Embryophyta</taxon>
        <taxon>Tracheophyta</taxon>
        <taxon>Spermatophyta</taxon>
        <taxon>Magnoliopsida</taxon>
        <taxon>eudicotyledons</taxon>
        <taxon>Gunneridae</taxon>
        <taxon>Pentapetalae</taxon>
        <taxon>rosids</taxon>
        <taxon>fabids</taxon>
        <taxon>Rosales</taxon>
        <taxon>Rhamnaceae</taxon>
        <taxon>rhamnoid group</taxon>
        <taxon>Rhamneae</taxon>
        <taxon>Rhamnella</taxon>
    </lineage>
</organism>
<dbReference type="AlphaFoldDB" id="A0A8K0MH61"/>
<reference evidence="1" key="1">
    <citation type="submission" date="2020-03" db="EMBL/GenBank/DDBJ databases">
        <title>A high-quality chromosome-level genome assembly of a woody plant with both climbing and erect habits, Rhamnella rubrinervis.</title>
        <authorList>
            <person name="Lu Z."/>
            <person name="Yang Y."/>
            <person name="Zhu X."/>
            <person name="Sun Y."/>
        </authorList>
    </citation>
    <scope>NUCLEOTIDE SEQUENCE</scope>
    <source>
        <strain evidence="1">BYM</strain>
        <tissue evidence="1">Leaf</tissue>
    </source>
</reference>
<accession>A0A8K0MH61</accession>
<sequence>MEEQYDTDFIVHDCGGDICPAFITLLYILIQFGFYYQPVSCFHGLQPWQFGSVMQSSSVTSASIGSEVVIMALKKGLLSIVVEVTPGGATASAEGTLCTSSLVASYWTCTRTMRRDHHCRSS</sequence>
<keyword evidence="2" id="KW-1185">Reference proteome</keyword>
<comment type="caution">
    <text evidence="1">The sequence shown here is derived from an EMBL/GenBank/DDBJ whole genome shotgun (WGS) entry which is preliminary data.</text>
</comment>
<gene>
    <name evidence="1" type="ORF">FNV43_RR10818</name>
</gene>
<dbReference type="Proteomes" id="UP000796880">
    <property type="component" value="Unassembled WGS sequence"/>
</dbReference>
<proteinExistence type="predicted"/>